<dbReference type="AlphaFoldDB" id="A0A8S1HBS6"/>
<accession>A0A8S1HBS6</accession>
<comment type="caution">
    <text evidence="2">The sequence shown here is derived from an EMBL/GenBank/DDBJ whole genome shotgun (WGS) entry which is preliminary data.</text>
</comment>
<evidence type="ECO:0000313" key="3">
    <source>
        <dbReference type="Proteomes" id="UP000835052"/>
    </source>
</evidence>
<sequence>MSCRDNRGSVPERNGGEDSSPHTDRGSPVPFRIQKKKRRTEKREEKAADPTLTSGRSGGDKLPKRRFDRLSSRQPAERHAASVSVFAACACCPPSLRRIWRRMSRFRTPLLPSVGRVKRELLMDRNQGVLL</sequence>
<dbReference type="EMBL" id="CAJGYM010000038">
    <property type="protein sequence ID" value="CAD6193763.1"/>
    <property type="molecule type" value="Genomic_DNA"/>
</dbReference>
<dbReference type="Proteomes" id="UP000835052">
    <property type="component" value="Unassembled WGS sequence"/>
</dbReference>
<feature type="compositionally biased region" description="Basic and acidic residues" evidence="1">
    <location>
        <begin position="14"/>
        <end position="25"/>
    </location>
</feature>
<reference evidence="2" key="1">
    <citation type="submission" date="2020-10" db="EMBL/GenBank/DDBJ databases">
        <authorList>
            <person name="Kikuchi T."/>
        </authorList>
    </citation>
    <scope>NUCLEOTIDE SEQUENCE</scope>
    <source>
        <strain evidence="2">NKZ352</strain>
    </source>
</reference>
<protein>
    <submittedName>
        <fullName evidence="2">Uncharacterized protein</fullName>
    </submittedName>
</protein>
<evidence type="ECO:0000256" key="1">
    <source>
        <dbReference type="SAM" id="MobiDB-lite"/>
    </source>
</evidence>
<organism evidence="2 3">
    <name type="scientific">Caenorhabditis auriculariae</name>
    <dbReference type="NCBI Taxonomy" id="2777116"/>
    <lineage>
        <taxon>Eukaryota</taxon>
        <taxon>Metazoa</taxon>
        <taxon>Ecdysozoa</taxon>
        <taxon>Nematoda</taxon>
        <taxon>Chromadorea</taxon>
        <taxon>Rhabditida</taxon>
        <taxon>Rhabditina</taxon>
        <taxon>Rhabditomorpha</taxon>
        <taxon>Rhabditoidea</taxon>
        <taxon>Rhabditidae</taxon>
        <taxon>Peloderinae</taxon>
        <taxon>Caenorhabditis</taxon>
    </lineage>
</organism>
<evidence type="ECO:0000313" key="2">
    <source>
        <dbReference type="EMBL" id="CAD6193763.1"/>
    </source>
</evidence>
<proteinExistence type="predicted"/>
<feature type="region of interest" description="Disordered" evidence="1">
    <location>
        <begin position="1"/>
        <end position="79"/>
    </location>
</feature>
<keyword evidence="3" id="KW-1185">Reference proteome</keyword>
<feature type="compositionally biased region" description="Basic and acidic residues" evidence="1">
    <location>
        <begin position="68"/>
        <end position="79"/>
    </location>
</feature>
<gene>
    <name evidence="2" type="ORF">CAUJ_LOCUS9682</name>
</gene>
<name>A0A8S1HBS6_9PELO</name>